<keyword evidence="6" id="KW-0961">Cell wall biogenesis/degradation</keyword>
<keyword evidence="1" id="KW-1003">Cell membrane</keyword>
<feature type="compositionally biased region" description="Low complexity" evidence="7">
    <location>
        <begin position="76"/>
        <end position="86"/>
    </location>
</feature>
<gene>
    <name evidence="8" type="ORF">SHKM778_62760</name>
</gene>
<keyword evidence="4" id="KW-0472">Membrane</keyword>
<dbReference type="EMBL" id="AP035768">
    <property type="protein sequence ID" value="BFO19888.1"/>
    <property type="molecule type" value="Genomic_DNA"/>
</dbReference>
<dbReference type="PANTHER" id="PTHR30518:SF2">
    <property type="entry name" value="ENDOLYTIC MUREIN TRANSGLYCOSYLASE"/>
    <property type="match status" value="1"/>
</dbReference>
<dbReference type="PANTHER" id="PTHR30518">
    <property type="entry name" value="ENDOLYTIC MUREIN TRANSGLYCOSYLASE"/>
    <property type="match status" value="1"/>
</dbReference>
<dbReference type="InterPro" id="IPR003770">
    <property type="entry name" value="MLTG-like"/>
</dbReference>
<evidence type="ECO:0000256" key="1">
    <source>
        <dbReference type="ARBA" id="ARBA00022475"/>
    </source>
</evidence>
<dbReference type="GO" id="GO:0016829">
    <property type="term" value="F:lyase activity"/>
    <property type="evidence" value="ECO:0007669"/>
    <property type="project" value="UniProtKB-KW"/>
</dbReference>
<proteinExistence type="predicted"/>
<keyword evidence="3" id="KW-1133">Transmembrane helix</keyword>
<dbReference type="AlphaFoldDB" id="A0AAT9HRF2"/>
<accession>A0AAT9HRF2</accession>
<protein>
    <submittedName>
        <fullName evidence="8">Uncharacterized protein</fullName>
    </submittedName>
</protein>
<reference evidence="8" key="1">
    <citation type="submission" date="2024-06" db="EMBL/GenBank/DDBJ databases">
        <authorList>
            <consortium name="consrtm"/>
            <person name="Uemura M."/>
            <person name="Terahara T."/>
        </authorList>
    </citation>
    <scope>NUCLEOTIDE SEQUENCE</scope>
    <source>
        <strain evidence="8">KM77-8</strain>
    </source>
</reference>
<feature type="region of interest" description="Disordered" evidence="7">
    <location>
        <begin position="76"/>
        <end position="99"/>
    </location>
</feature>
<evidence type="ECO:0000256" key="2">
    <source>
        <dbReference type="ARBA" id="ARBA00022692"/>
    </source>
</evidence>
<keyword evidence="5" id="KW-0456">Lyase</keyword>
<evidence type="ECO:0000313" key="8">
    <source>
        <dbReference type="EMBL" id="BFO19888.1"/>
    </source>
</evidence>
<feature type="compositionally biased region" description="Basic residues" evidence="7">
    <location>
        <begin position="87"/>
        <end position="99"/>
    </location>
</feature>
<sequence>MVGVLGGGLAGVSYFGYQFYQDRFGSAPDFAGAGNGEQVTVTIPKGSGGYAIGQVLKKAGVVASVDAFVAAQGPTRAARGSRTASTRSRRRCRRRARSS</sequence>
<evidence type="ECO:0000256" key="5">
    <source>
        <dbReference type="ARBA" id="ARBA00023239"/>
    </source>
</evidence>
<organism evidence="8">
    <name type="scientific">Streptomyces haneummycinicus</name>
    <dbReference type="NCBI Taxonomy" id="3074435"/>
    <lineage>
        <taxon>Bacteria</taxon>
        <taxon>Bacillati</taxon>
        <taxon>Actinomycetota</taxon>
        <taxon>Actinomycetes</taxon>
        <taxon>Kitasatosporales</taxon>
        <taxon>Streptomycetaceae</taxon>
        <taxon>Streptomyces</taxon>
    </lineage>
</organism>
<dbReference type="GO" id="GO:0071555">
    <property type="term" value="P:cell wall organization"/>
    <property type="evidence" value="ECO:0007669"/>
    <property type="project" value="UniProtKB-KW"/>
</dbReference>
<evidence type="ECO:0000256" key="7">
    <source>
        <dbReference type="SAM" id="MobiDB-lite"/>
    </source>
</evidence>
<evidence type="ECO:0000256" key="4">
    <source>
        <dbReference type="ARBA" id="ARBA00023136"/>
    </source>
</evidence>
<name>A0AAT9HRF2_9ACTN</name>
<evidence type="ECO:0000256" key="3">
    <source>
        <dbReference type="ARBA" id="ARBA00022989"/>
    </source>
</evidence>
<dbReference type="Gene3D" id="3.30.1490.480">
    <property type="entry name" value="Endolytic murein transglycosylase"/>
    <property type="match status" value="1"/>
</dbReference>
<reference evidence="8" key="2">
    <citation type="submission" date="2024-07" db="EMBL/GenBank/DDBJ databases">
        <title>Streptomyces haneummycinica sp. nov., a new antibiotic-producing actinobacterium isolated from marine sediment.</title>
        <authorList>
            <person name="Uemura M."/>
            <person name="Hamada M."/>
            <person name="Hirano S."/>
            <person name="Kobayashi K."/>
            <person name="Ohshiro T."/>
            <person name="Kobayashi T."/>
            <person name="Terahara T."/>
        </authorList>
    </citation>
    <scope>NUCLEOTIDE SEQUENCE</scope>
    <source>
        <strain evidence="8">KM77-8</strain>
    </source>
</reference>
<keyword evidence="2" id="KW-0812">Transmembrane</keyword>
<evidence type="ECO:0000256" key="6">
    <source>
        <dbReference type="ARBA" id="ARBA00023316"/>
    </source>
</evidence>